<feature type="domain" description="Bacteriophage T5 Orf172 DNA-binding" evidence="2">
    <location>
        <begin position="32"/>
        <end position="109"/>
    </location>
</feature>
<name>A0ABT3AZF7_9CYAN</name>
<evidence type="ECO:0000256" key="1">
    <source>
        <dbReference type="SAM" id="Phobius"/>
    </source>
</evidence>
<evidence type="ECO:0000313" key="3">
    <source>
        <dbReference type="EMBL" id="MCV3214512.1"/>
    </source>
</evidence>
<protein>
    <submittedName>
        <fullName evidence="3">GIY-YIG nuclease family protein</fullName>
    </submittedName>
</protein>
<evidence type="ECO:0000259" key="2">
    <source>
        <dbReference type="SMART" id="SM00974"/>
    </source>
</evidence>
<sequence>MTWHQRNDNIAGYIYLFKAKGFHGWLPGCVLGRYKIGLSRNPESRLDTLISNQPPTDYLVVRMIEVEDMATVESAIHQQFKACNVKLEKSREWFDLMPWQLAMVHLAFNKYEARRWKASEIPVKAITGGLIALLGVVILLGHTMQSDVPQFQPKGATEKIK</sequence>
<evidence type="ECO:0000313" key="4">
    <source>
        <dbReference type="Proteomes" id="UP001526143"/>
    </source>
</evidence>
<organism evidence="3 4">
    <name type="scientific">Plectonema radiosum NIES-515</name>
    <dbReference type="NCBI Taxonomy" id="2986073"/>
    <lineage>
        <taxon>Bacteria</taxon>
        <taxon>Bacillati</taxon>
        <taxon>Cyanobacteriota</taxon>
        <taxon>Cyanophyceae</taxon>
        <taxon>Oscillatoriophycideae</taxon>
        <taxon>Oscillatoriales</taxon>
        <taxon>Microcoleaceae</taxon>
        <taxon>Plectonema</taxon>
    </lineage>
</organism>
<dbReference type="Proteomes" id="UP001526143">
    <property type="component" value="Unassembled WGS sequence"/>
</dbReference>
<keyword evidence="4" id="KW-1185">Reference proteome</keyword>
<dbReference type="EMBL" id="JAOWRF010000197">
    <property type="protein sequence ID" value="MCV3214512.1"/>
    <property type="molecule type" value="Genomic_DNA"/>
</dbReference>
<keyword evidence="1" id="KW-0812">Transmembrane</keyword>
<feature type="transmembrane region" description="Helical" evidence="1">
    <location>
        <begin position="121"/>
        <end position="141"/>
    </location>
</feature>
<dbReference type="Pfam" id="PF13455">
    <property type="entry name" value="MUG113"/>
    <property type="match status" value="1"/>
</dbReference>
<dbReference type="RefSeq" id="WP_263746092.1">
    <property type="nucleotide sequence ID" value="NZ_JAOWRF010000197.1"/>
</dbReference>
<reference evidence="3 4" key="1">
    <citation type="submission" date="2022-10" db="EMBL/GenBank/DDBJ databases">
        <title>Identification of biosynthetic pathway for the production of the potent trypsin inhibitor radiosumin.</title>
        <authorList>
            <person name="Fewer D.P."/>
            <person name="Delbaje E."/>
            <person name="Ouyang X."/>
            <person name="Agostino P.D."/>
            <person name="Wahlsten M."/>
            <person name="Jokela J."/>
            <person name="Permi P."/>
            <person name="Haapaniemi E."/>
            <person name="Koistinen H."/>
        </authorList>
    </citation>
    <scope>NUCLEOTIDE SEQUENCE [LARGE SCALE GENOMIC DNA]</scope>
    <source>
        <strain evidence="3 4">NIES-515</strain>
    </source>
</reference>
<accession>A0ABT3AZF7</accession>
<comment type="caution">
    <text evidence="3">The sequence shown here is derived from an EMBL/GenBank/DDBJ whole genome shotgun (WGS) entry which is preliminary data.</text>
</comment>
<keyword evidence="1" id="KW-0472">Membrane</keyword>
<gene>
    <name evidence="3" type="ORF">OGM63_13485</name>
</gene>
<dbReference type="SMART" id="SM00974">
    <property type="entry name" value="T5orf172"/>
    <property type="match status" value="1"/>
</dbReference>
<keyword evidence="1" id="KW-1133">Transmembrane helix</keyword>
<proteinExistence type="predicted"/>
<dbReference type="InterPro" id="IPR018306">
    <property type="entry name" value="Phage_T5_Orf172_DNA-bd"/>
</dbReference>